<keyword evidence="1" id="KW-1133">Transmembrane helix</keyword>
<sequence>MKKRVGIPQTKPLRIILCVMFAFIISASPCASMAEDAESVMEEILKSQLESSEIRNLQNNLEKSLSDEARELLPYYSVRQLMQEIVSGNVQESMETLPQKLINIFIAEIKNSFSLVVKLIIVVFLSAFINNLQGAFKESAVGELAYFACYAALVSMLALGFHMVLEYAGEVLDTIDSITGFAIPALLALLISSGNVASGTALKPVLLFAIQATVKVFRNIFLPLCLMAGILYIVSGLSEKIKVSGMASLIRQMVTWGLGAILAGYSSLVVIQGVTGAVIDGATVKTTKTAITTFIPVAGKYIADAADTVISCALVVKNTAGVLTMIVTLAACCIPIIKIFIIVLMYRFTAAIIEPFAEERFFDCITDVSDCMKVVLGVVGSSVFMFLLSVGALLGAGGISGMMQ</sequence>
<keyword evidence="1" id="KW-0472">Membrane</keyword>
<evidence type="ECO:0000313" key="3">
    <source>
        <dbReference type="EMBL" id="ANW97981.1"/>
    </source>
</evidence>
<dbReference type="RefSeq" id="WP_015358249.1">
    <property type="nucleotide sequence ID" value="NZ_CP014672.1"/>
</dbReference>
<keyword evidence="1" id="KW-0812">Transmembrane</keyword>
<reference evidence="3 4" key="1">
    <citation type="submission" date="2016-02" db="EMBL/GenBank/DDBJ databases">
        <title>Comparison of Clostridium stercorarium subspecies using comparative genomics and transcriptomics.</title>
        <authorList>
            <person name="Schellenberg J."/>
            <person name="Thallinger G."/>
            <person name="Levin D.B."/>
            <person name="Zhang X."/>
            <person name="Alvare G."/>
            <person name="Fristensky B."/>
            <person name="Sparling R."/>
        </authorList>
    </citation>
    <scope>NUCLEOTIDE SEQUENCE [LARGE SCALE GENOMIC DNA]</scope>
    <source>
        <strain evidence="3 4">DSM 2910</strain>
    </source>
</reference>
<feature type="transmembrane region" description="Helical" evidence="1">
    <location>
        <begin position="177"/>
        <end position="196"/>
    </location>
</feature>
<dbReference type="NCBIfam" id="TIGR02829">
    <property type="entry name" value="spore_III_AE"/>
    <property type="match status" value="1"/>
</dbReference>
<feature type="transmembrane region" description="Helical" evidence="1">
    <location>
        <begin position="254"/>
        <end position="279"/>
    </location>
</feature>
<accession>A0A1B1YB37</accession>
<dbReference type="OrthoDB" id="1706761at2"/>
<evidence type="ECO:0000256" key="2">
    <source>
        <dbReference type="SAM" id="SignalP"/>
    </source>
</evidence>
<name>A0A1B1YB37_THEST</name>
<feature type="transmembrane region" description="Helical" evidence="1">
    <location>
        <begin position="113"/>
        <end position="132"/>
    </location>
</feature>
<keyword evidence="2" id="KW-0732">Signal</keyword>
<gene>
    <name evidence="3" type="ORF">CSTERTH_02450</name>
</gene>
<feature type="transmembrane region" description="Helical" evidence="1">
    <location>
        <begin position="216"/>
        <end position="234"/>
    </location>
</feature>
<dbReference type="Proteomes" id="UP000092971">
    <property type="component" value="Chromosome"/>
</dbReference>
<feature type="transmembrane region" description="Helical" evidence="1">
    <location>
        <begin position="375"/>
        <end position="399"/>
    </location>
</feature>
<dbReference type="AlphaFoldDB" id="A0A1B1YB37"/>
<feature type="transmembrane region" description="Helical" evidence="1">
    <location>
        <begin position="322"/>
        <end position="346"/>
    </location>
</feature>
<dbReference type="InterPro" id="IPR014194">
    <property type="entry name" value="Spore_III_AE"/>
</dbReference>
<dbReference type="EMBL" id="CP014672">
    <property type="protein sequence ID" value="ANW97981.1"/>
    <property type="molecule type" value="Genomic_DNA"/>
</dbReference>
<protein>
    <submittedName>
        <fullName evidence="3">Stage III sporulation protein AE</fullName>
    </submittedName>
</protein>
<evidence type="ECO:0000256" key="1">
    <source>
        <dbReference type="SAM" id="Phobius"/>
    </source>
</evidence>
<evidence type="ECO:0000313" key="4">
    <source>
        <dbReference type="Proteomes" id="UP000092971"/>
    </source>
</evidence>
<feature type="signal peptide" evidence="2">
    <location>
        <begin position="1"/>
        <end position="33"/>
    </location>
</feature>
<feature type="chain" id="PRO_5039559936" evidence="2">
    <location>
        <begin position="34"/>
        <end position="404"/>
    </location>
</feature>
<dbReference type="Pfam" id="PF09546">
    <property type="entry name" value="Spore_III_AE"/>
    <property type="match status" value="1"/>
</dbReference>
<proteinExistence type="predicted"/>
<feature type="transmembrane region" description="Helical" evidence="1">
    <location>
        <begin position="144"/>
        <end position="165"/>
    </location>
</feature>
<organism evidence="3 4">
    <name type="scientific">Thermoclostridium stercorarium subsp. thermolacticum DSM 2910</name>
    <dbReference type="NCBI Taxonomy" id="1121336"/>
    <lineage>
        <taxon>Bacteria</taxon>
        <taxon>Bacillati</taxon>
        <taxon>Bacillota</taxon>
        <taxon>Clostridia</taxon>
        <taxon>Eubacteriales</taxon>
        <taxon>Oscillospiraceae</taxon>
        <taxon>Thermoclostridium</taxon>
    </lineage>
</organism>